<dbReference type="InterPro" id="IPR023271">
    <property type="entry name" value="Aquaporin-like"/>
</dbReference>
<name>A0AAP0KRX6_9MAGN</name>
<sequence length="243" mass="26460">MSQLSQFSLLFLLPISDFMVSFIWVCLGALSRLLVHRILGLGFDTGADTAKGLLSVGSMFLCAWLGKITGGGSYNPLALLPGAISGHFSWFVFTIAARVPVQVLGCIAAAKLITETFPRIGDGPCLNVEMHLGALTEGLLSFGIVVISMEATYITSDDFFMKTWISSVCKVALHLLGSDLTGGWMNPASAIGWTYMDGKFISEEHLLVYCLAPIQATLLAVWIFRLFVKPTEEEEIIKKKKTD</sequence>
<feature type="transmembrane region" description="Helical" evidence="5">
    <location>
        <begin position="134"/>
        <end position="154"/>
    </location>
</feature>
<evidence type="ECO:0000313" key="6">
    <source>
        <dbReference type="EMBL" id="KAK9156542.1"/>
    </source>
</evidence>
<dbReference type="InterPro" id="IPR000425">
    <property type="entry name" value="MIP"/>
</dbReference>
<dbReference type="PANTHER" id="PTHR47720:SF1">
    <property type="entry name" value="AQUAPORIN SIP2-1-RELATED"/>
    <property type="match status" value="1"/>
</dbReference>
<accession>A0AAP0KRX6</accession>
<dbReference type="InterPro" id="IPR044226">
    <property type="entry name" value="SIP2-1-like"/>
</dbReference>
<dbReference type="GO" id="GO:0015267">
    <property type="term" value="F:channel activity"/>
    <property type="evidence" value="ECO:0007669"/>
    <property type="project" value="InterPro"/>
</dbReference>
<evidence type="ECO:0000256" key="4">
    <source>
        <dbReference type="ARBA" id="ARBA00023136"/>
    </source>
</evidence>
<organism evidence="6 7">
    <name type="scientific">Stephania cephalantha</name>
    <dbReference type="NCBI Taxonomy" id="152367"/>
    <lineage>
        <taxon>Eukaryota</taxon>
        <taxon>Viridiplantae</taxon>
        <taxon>Streptophyta</taxon>
        <taxon>Embryophyta</taxon>
        <taxon>Tracheophyta</taxon>
        <taxon>Spermatophyta</taxon>
        <taxon>Magnoliopsida</taxon>
        <taxon>Ranunculales</taxon>
        <taxon>Menispermaceae</taxon>
        <taxon>Menispermoideae</taxon>
        <taxon>Cissampelideae</taxon>
        <taxon>Stephania</taxon>
    </lineage>
</organism>
<feature type="transmembrane region" description="Helical" evidence="5">
    <location>
        <begin position="52"/>
        <end position="70"/>
    </location>
</feature>
<feature type="transmembrane region" description="Helical" evidence="5">
    <location>
        <begin position="206"/>
        <end position="228"/>
    </location>
</feature>
<evidence type="ECO:0000256" key="2">
    <source>
        <dbReference type="ARBA" id="ARBA00022692"/>
    </source>
</evidence>
<evidence type="ECO:0000256" key="3">
    <source>
        <dbReference type="ARBA" id="ARBA00022989"/>
    </source>
</evidence>
<feature type="transmembrane region" description="Helical" evidence="5">
    <location>
        <begin position="6"/>
        <end position="31"/>
    </location>
</feature>
<evidence type="ECO:0000256" key="1">
    <source>
        <dbReference type="ARBA" id="ARBA00004141"/>
    </source>
</evidence>
<evidence type="ECO:0000256" key="5">
    <source>
        <dbReference type="SAM" id="Phobius"/>
    </source>
</evidence>
<evidence type="ECO:0000313" key="7">
    <source>
        <dbReference type="Proteomes" id="UP001419268"/>
    </source>
</evidence>
<keyword evidence="7" id="KW-1185">Reference proteome</keyword>
<dbReference type="SUPFAM" id="SSF81338">
    <property type="entry name" value="Aquaporin-like"/>
    <property type="match status" value="1"/>
</dbReference>
<dbReference type="Proteomes" id="UP001419268">
    <property type="component" value="Unassembled WGS sequence"/>
</dbReference>
<proteinExistence type="predicted"/>
<dbReference type="Gene3D" id="1.20.1080.10">
    <property type="entry name" value="Glycerol uptake facilitator protein"/>
    <property type="match status" value="1"/>
</dbReference>
<dbReference type="EMBL" id="JBBNAG010000002">
    <property type="protein sequence ID" value="KAK9156542.1"/>
    <property type="molecule type" value="Genomic_DNA"/>
</dbReference>
<dbReference type="AlphaFoldDB" id="A0AAP0KRX6"/>
<keyword evidence="4 5" id="KW-0472">Membrane</keyword>
<reference evidence="6 7" key="1">
    <citation type="submission" date="2024-01" db="EMBL/GenBank/DDBJ databases">
        <title>Genome assemblies of Stephania.</title>
        <authorList>
            <person name="Yang L."/>
        </authorList>
    </citation>
    <scope>NUCLEOTIDE SEQUENCE [LARGE SCALE GENOMIC DNA]</scope>
    <source>
        <strain evidence="6">JXDWG</strain>
        <tissue evidence="6">Leaf</tissue>
    </source>
</reference>
<comment type="caution">
    <text evidence="6">The sequence shown here is derived from an EMBL/GenBank/DDBJ whole genome shotgun (WGS) entry which is preliminary data.</text>
</comment>
<dbReference type="PANTHER" id="PTHR47720">
    <property type="entry name" value="AQUAPORIN SIP2-1-RELATED"/>
    <property type="match status" value="1"/>
</dbReference>
<protein>
    <submittedName>
        <fullName evidence="6">Uncharacterized protein</fullName>
    </submittedName>
</protein>
<keyword evidence="3 5" id="KW-1133">Transmembrane helix</keyword>
<comment type="subcellular location">
    <subcellularLocation>
        <location evidence="1">Membrane</location>
        <topology evidence="1">Multi-pass membrane protein</topology>
    </subcellularLocation>
</comment>
<dbReference type="GO" id="GO:0016020">
    <property type="term" value="C:membrane"/>
    <property type="evidence" value="ECO:0007669"/>
    <property type="project" value="UniProtKB-SubCell"/>
</dbReference>
<dbReference type="PRINTS" id="PR00783">
    <property type="entry name" value="MINTRINSICP"/>
</dbReference>
<keyword evidence="2 5" id="KW-0812">Transmembrane</keyword>
<feature type="transmembrane region" description="Helical" evidence="5">
    <location>
        <begin position="90"/>
        <end position="113"/>
    </location>
</feature>
<gene>
    <name evidence="6" type="ORF">Scep_003116</name>
</gene>